<dbReference type="PANTHER" id="PTHR11042:SF190">
    <property type="entry name" value="MITOSIS INHIBITOR PROTEIN KINASE MIK1"/>
    <property type="match status" value="1"/>
</dbReference>
<dbReference type="PROSITE" id="PS00107">
    <property type="entry name" value="PROTEIN_KINASE_ATP"/>
    <property type="match status" value="1"/>
</dbReference>
<keyword evidence="1" id="KW-0808">Transferase</keyword>
<dbReference type="STRING" id="7574.A0A1S3JZQ5"/>
<evidence type="ECO:0000313" key="7">
    <source>
        <dbReference type="Proteomes" id="UP000085678"/>
    </source>
</evidence>
<dbReference type="InterPro" id="IPR017441">
    <property type="entry name" value="Protein_kinase_ATP_BS"/>
</dbReference>
<dbReference type="PROSITE" id="PS50011">
    <property type="entry name" value="PROTEIN_KINASE_DOM"/>
    <property type="match status" value="1"/>
</dbReference>
<evidence type="ECO:0000256" key="5">
    <source>
        <dbReference type="PROSITE-ProRule" id="PRU10141"/>
    </source>
</evidence>
<dbReference type="GeneID" id="106177378"/>
<evidence type="ECO:0000259" key="6">
    <source>
        <dbReference type="PROSITE" id="PS50011"/>
    </source>
</evidence>
<dbReference type="Proteomes" id="UP000085678">
    <property type="component" value="Unplaced"/>
</dbReference>
<dbReference type="GO" id="GO:0004672">
    <property type="term" value="F:protein kinase activity"/>
    <property type="evidence" value="ECO:0007669"/>
    <property type="project" value="InterPro"/>
</dbReference>
<dbReference type="InterPro" id="IPR000719">
    <property type="entry name" value="Prot_kinase_dom"/>
</dbReference>
<dbReference type="OMA" id="REVNIHE"/>
<dbReference type="AlphaFoldDB" id="A0A1S3JZQ5"/>
<dbReference type="Gene3D" id="1.10.510.10">
    <property type="entry name" value="Transferase(Phosphotransferase) domain 1"/>
    <property type="match status" value="1"/>
</dbReference>
<dbReference type="InParanoid" id="A0A1S3JZQ5"/>
<dbReference type="InterPro" id="IPR011009">
    <property type="entry name" value="Kinase-like_dom_sf"/>
</dbReference>
<dbReference type="CDD" id="cd00180">
    <property type="entry name" value="PKc"/>
    <property type="match status" value="1"/>
</dbReference>
<dbReference type="GO" id="GO:0110031">
    <property type="term" value="P:negative regulation of G2/MI transition of meiotic cell cycle"/>
    <property type="evidence" value="ECO:0007669"/>
    <property type="project" value="TreeGrafter"/>
</dbReference>
<gene>
    <name evidence="8" type="primary">LOC106177378</name>
</gene>
<keyword evidence="2 5" id="KW-0547">Nucleotide-binding</keyword>
<sequence>MASASLVRSTDRRNSVTTGPLGYTITAEIGRGVFGVVFRGVDPRGNDCAMKHVHLTSPVVRAEIAMLSQLHPHPNLVRVLEVSEDHKKPDFVWYVIDFCTGPTLNDYILSSVPKIDVSLKLKLILDVANALQYLHSKNLLHRNLKPDNIFVSGFEGGEGIVTRCKVADFGLAHIWEANTTLPTSYYTKTSHSFGPPFYTAPEVRELKIVTDKCDIYSLGMLLLGSILETTAQCLWAVEKEMLVPIINDQDIEEATPLQIQKAMEDKGVRNTQLIQIVIHMLSVDHERRPNIFEVCSPLLDALFAHFNSR</sequence>
<evidence type="ECO:0000313" key="8">
    <source>
        <dbReference type="RefSeq" id="XP_013415584.1"/>
    </source>
</evidence>
<keyword evidence="3" id="KW-0418">Kinase</keyword>
<accession>A0A1S3JZQ5</accession>
<dbReference type="SUPFAM" id="SSF56112">
    <property type="entry name" value="Protein kinase-like (PK-like)"/>
    <property type="match status" value="1"/>
</dbReference>
<dbReference type="OrthoDB" id="6088008at2759"/>
<feature type="binding site" evidence="5">
    <location>
        <position position="51"/>
    </location>
    <ligand>
        <name>ATP</name>
        <dbReference type="ChEBI" id="CHEBI:30616"/>
    </ligand>
</feature>
<name>A0A1S3JZQ5_LINAN</name>
<reference evidence="8" key="1">
    <citation type="submission" date="2025-08" db="UniProtKB">
        <authorList>
            <consortium name="RefSeq"/>
        </authorList>
    </citation>
    <scope>IDENTIFICATION</scope>
    <source>
        <tissue evidence="8">Gonads</tissue>
    </source>
</reference>
<dbReference type="KEGG" id="lak:106177378"/>
<dbReference type="RefSeq" id="XP_013415584.1">
    <property type="nucleotide sequence ID" value="XM_013560130.1"/>
</dbReference>
<dbReference type="GO" id="GO:0005524">
    <property type="term" value="F:ATP binding"/>
    <property type="evidence" value="ECO:0007669"/>
    <property type="project" value="UniProtKB-UniRule"/>
</dbReference>
<protein>
    <submittedName>
        <fullName evidence="8">Serine/threonine-protein kinase PDIK1L-like</fullName>
    </submittedName>
</protein>
<keyword evidence="4 5" id="KW-0067">ATP-binding</keyword>
<feature type="domain" description="Protein kinase" evidence="6">
    <location>
        <begin position="23"/>
        <end position="303"/>
    </location>
</feature>
<evidence type="ECO:0000256" key="1">
    <source>
        <dbReference type="ARBA" id="ARBA00022679"/>
    </source>
</evidence>
<dbReference type="InterPro" id="IPR050339">
    <property type="entry name" value="CC_SR_Kinase"/>
</dbReference>
<dbReference type="Pfam" id="PF00069">
    <property type="entry name" value="Pkinase"/>
    <property type="match status" value="1"/>
</dbReference>
<evidence type="ECO:0000256" key="2">
    <source>
        <dbReference type="ARBA" id="ARBA00022741"/>
    </source>
</evidence>
<evidence type="ECO:0000256" key="3">
    <source>
        <dbReference type="ARBA" id="ARBA00022777"/>
    </source>
</evidence>
<proteinExistence type="predicted"/>
<evidence type="ECO:0000256" key="4">
    <source>
        <dbReference type="ARBA" id="ARBA00022840"/>
    </source>
</evidence>
<dbReference type="GO" id="GO:0005737">
    <property type="term" value="C:cytoplasm"/>
    <property type="evidence" value="ECO:0007669"/>
    <property type="project" value="TreeGrafter"/>
</dbReference>
<organism evidence="7 8">
    <name type="scientific">Lingula anatina</name>
    <name type="common">Brachiopod</name>
    <name type="synonym">Lingula unguis</name>
    <dbReference type="NCBI Taxonomy" id="7574"/>
    <lineage>
        <taxon>Eukaryota</taxon>
        <taxon>Metazoa</taxon>
        <taxon>Spiralia</taxon>
        <taxon>Lophotrochozoa</taxon>
        <taxon>Brachiopoda</taxon>
        <taxon>Linguliformea</taxon>
        <taxon>Lingulata</taxon>
        <taxon>Lingulida</taxon>
        <taxon>Linguloidea</taxon>
        <taxon>Lingulidae</taxon>
        <taxon>Lingula</taxon>
    </lineage>
</organism>
<dbReference type="PANTHER" id="PTHR11042">
    <property type="entry name" value="EUKARYOTIC TRANSLATION INITIATION FACTOR 2-ALPHA KINASE EIF2-ALPHA KINASE -RELATED"/>
    <property type="match status" value="1"/>
</dbReference>
<dbReference type="GO" id="GO:0005634">
    <property type="term" value="C:nucleus"/>
    <property type="evidence" value="ECO:0007669"/>
    <property type="project" value="TreeGrafter"/>
</dbReference>
<keyword evidence="7" id="KW-1185">Reference proteome</keyword>